<dbReference type="InterPro" id="IPR010998">
    <property type="entry name" value="Integrase_recombinase_N"/>
</dbReference>
<feature type="active site" evidence="9">
    <location>
        <position position="255"/>
    </location>
</feature>
<dbReference type="PANTHER" id="PTHR30349:SF90">
    <property type="entry name" value="TYROSINE RECOMBINASE XERD"/>
    <property type="match status" value="1"/>
</dbReference>
<dbReference type="RefSeq" id="WP_099623758.1">
    <property type="nucleotide sequence ID" value="NZ_CP024201.1"/>
</dbReference>
<dbReference type="InterPro" id="IPR002104">
    <property type="entry name" value="Integrase_catalytic"/>
</dbReference>
<dbReference type="SUPFAM" id="SSF47823">
    <property type="entry name" value="lambda integrase-like, N-terminal domain"/>
    <property type="match status" value="1"/>
</dbReference>
<keyword evidence="6 9" id="KW-0238">DNA-binding</keyword>
<feature type="active site" description="O-(3'-phospho-DNA)-tyrosine intermediate" evidence="9">
    <location>
        <position position="290"/>
    </location>
</feature>
<evidence type="ECO:0000256" key="4">
    <source>
        <dbReference type="ARBA" id="ARBA00022829"/>
    </source>
</evidence>
<dbReference type="GO" id="GO:0003677">
    <property type="term" value="F:DNA binding"/>
    <property type="evidence" value="ECO:0007669"/>
    <property type="project" value="UniProtKB-UniRule"/>
</dbReference>
<dbReference type="GO" id="GO:0005737">
    <property type="term" value="C:cytoplasm"/>
    <property type="evidence" value="ECO:0007669"/>
    <property type="project" value="UniProtKB-SubCell"/>
</dbReference>
<sequence length="309" mass="33390">MAGAVTTAREAMQAWLDHLANERRVSPRTVEAYLGAVQPYLFFLEQHRGETLSLAATGTITPAEVRAYLAHRRGGDRPLSARSVSQALSAIRSYHAFLDRRLSTPNPALTLVKGPRVKPGAPRPVSEDNARGLIEEAAQDPDRAEWEAVRDEAVLTLLWGCGLRISEALSVKRSDAPLGDSLRILGKGSKTRIVPVLPAVREAVDAYLAAVPFALAPDEPLFRAPRGGPLSPRHVQARMQTLRSRLGLSDRATPHALRHSFATHLLGAGADLRSIQELLGHASLSTTQKYTAVDAEALLGAYAKAHPRA</sequence>
<evidence type="ECO:0000256" key="5">
    <source>
        <dbReference type="ARBA" id="ARBA00022908"/>
    </source>
</evidence>
<dbReference type="Gene3D" id="1.10.150.130">
    <property type="match status" value="1"/>
</dbReference>
<keyword evidence="2 9" id="KW-0963">Cytoplasm</keyword>
<accession>A0A2D2B2P5</accession>
<keyword evidence="8 9" id="KW-0131">Cell cycle</keyword>
<dbReference type="InterPro" id="IPR013762">
    <property type="entry name" value="Integrase-like_cat_sf"/>
</dbReference>
<dbReference type="EMBL" id="CP024201">
    <property type="protein sequence ID" value="ATQ44510.1"/>
    <property type="molecule type" value="Genomic_DNA"/>
</dbReference>
<keyword evidence="4 9" id="KW-0159">Chromosome partition</keyword>
<dbReference type="Pfam" id="PF02899">
    <property type="entry name" value="Phage_int_SAM_1"/>
    <property type="match status" value="1"/>
</dbReference>
<evidence type="ECO:0000256" key="7">
    <source>
        <dbReference type="ARBA" id="ARBA00023172"/>
    </source>
</evidence>
<comment type="function">
    <text evidence="9">Site-specific tyrosine recombinase, which acts by catalyzing the cutting and rejoining of the recombining DNA molecules. The XerC-XerD complex is essential to convert dimers of the bacterial chromosome into monomers to permit their segregation at cell division. It also contributes to the segregational stability of plasmids.</text>
</comment>
<dbReference type="GO" id="GO:0009037">
    <property type="term" value="F:tyrosine-based site-specific recombinase activity"/>
    <property type="evidence" value="ECO:0007669"/>
    <property type="project" value="UniProtKB-UniRule"/>
</dbReference>
<keyword evidence="5 9" id="KW-0229">DNA integration</keyword>
<reference evidence="12 13" key="1">
    <citation type="submission" date="2017-10" db="EMBL/GenBank/DDBJ databases">
        <title>Genome sequence of Caulobacter mirabilis FWC38.</title>
        <authorList>
            <person name="Fiebig A."/>
            <person name="Crosson S."/>
        </authorList>
    </citation>
    <scope>NUCLEOTIDE SEQUENCE [LARGE SCALE GENOMIC DNA]</scope>
    <source>
        <strain evidence="12 13">FWC 38</strain>
    </source>
</reference>
<dbReference type="PROSITE" id="PS51900">
    <property type="entry name" value="CB"/>
    <property type="match status" value="1"/>
</dbReference>
<dbReference type="Gene3D" id="1.10.443.10">
    <property type="entry name" value="Intergrase catalytic core"/>
    <property type="match status" value="1"/>
</dbReference>
<dbReference type="Proteomes" id="UP000228945">
    <property type="component" value="Chromosome"/>
</dbReference>
<dbReference type="InterPro" id="IPR044068">
    <property type="entry name" value="CB"/>
</dbReference>
<evidence type="ECO:0000256" key="3">
    <source>
        <dbReference type="ARBA" id="ARBA00022618"/>
    </source>
</evidence>
<dbReference type="GO" id="GO:0007059">
    <property type="term" value="P:chromosome segregation"/>
    <property type="evidence" value="ECO:0007669"/>
    <property type="project" value="UniProtKB-UniRule"/>
</dbReference>
<feature type="domain" description="Tyr recombinase" evidence="10">
    <location>
        <begin position="120"/>
        <end position="303"/>
    </location>
</feature>
<keyword evidence="13" id="KW-1185">Reference proteome</keyword>
<dbReference type="PROSITE" id="PS51898">
    <property type="entry name" value="TYR_RECOMBINASE"/>
    <property type="match status" value="1"/>
</dbReference>
<feature type="active site" evidence="9">
    <location>
        <position position="164"/>
    </location>
</feature>
<dbReference type="PANTHER" id="PTHR30349">
    <property type="entry name" value="PHAGE INTEGRASE-RELATED"/>
    <property type="match status" value="1"/>
</dbReference>
<dbReference type="InterPro" id="IPR004107">
    <property type="entry name" value="Integrase_SAM-like_N"/>
</dbReference>
<protein>
    <recommendedName>
        <fullName evidence="9">Tyrosine recombinase XerC</fullName>
    </recommendedName>
</protein>
<dbReference type="GO" id="GO:0006313">
    <property type="term" value="P:DNA transposition"/>
    <property type="evidence" value="ECO:0007669"/>
    <property type="project" value="UniProtKB-UniRule"/>
</dbReference>
<evidence type="ECO:0000256" key="1">
    <source>
        <dbReference type="ARBA" id="ARBA00004496"/>
    </source>
</evidence>
<dbReference type="Pfam" id="PF00589">
    <property type="entry name" value="Phage_integrase"/>
    <property type="match status" value="1"/>
</dbReference>
<dbReference type="InterPro" id="IPR050090">
    <property type="entry name" value="Tyrosine_recombinase_XerCD"/>
</dbReference>
<name>A0A2D2B2P5_9CAUL</name>
<feature type="active site" evidence="9">
    <location>
        <position position="281"/>
    </location>
</feature>
<dbReference type="GO" id="GO:0051301">
    <property type="term" value="P:cell division"/>
    <property type="evidence" value="ECO:0007669"/>
    <property type="project" value="UniProtKB-KW"/>
</dbReference>
<evidence type="ECO:0000313" key="13">
    <source>
        <dbReference type="Proteomes" id="UP000228945"/>
    </source>
</evidence>
<organism evidence="12 13">
    <name type="scientific">Caulobacter mirabilis</name>
    <dbReference type="NCBI Taxonomy" id="69666"/>
    <lineage>
        <taxon>Bacteria</taxon>
        <taxon>Pseudomonadati</taxon>
        <taxon>Pseudomonadota</taxon>
        <taxon>Alphaproteobacteria</taxon>
        <taxon>Caulobacterales</taxon>
        <taxon>Caulobacteraceae</taxon>
        <taxon>Caulobacter</taxon>
    </lineage>
</organism>
<evidence type="ECO:0000256" key="6">
    <source>
        <dbReference type="ARBA" id="ARBA00023125"/>
    </source>
</evidence>
<evidence type="ECO:0000259" key="11">
    <source>
        <dbReference type="PROSITE" id="PS51900"/>
    </source>
</evidence>
<dbReference type="InterPro" id="IPR011010">
    <property type="entry name" value="DNA_brk_join_enz"/>
</dbReference>
<dbReference type="SUPFAM" id="SSF56349">
    <property type="entry name" value="DNA breaking-rejoining enzymes"/>
    <property type="match status" value="1"/>
</dbReference>
<gene>
    <name evidence="9" type="primary">xerC</name>
    <name evidence="12" type="ORF">CSW64_20030</name>
</gene>
<evidence type="ECO:0000256" key="8">
    <source>
        <dbReference type="ARBA" id="ARBA00023306"/>
    </source>
</evidence>
<dbReference type="AlphaFoldDB" id="A0A2D2B2P5"/>
<comment type="subunit">
    <text evidence="9">Forms a cyclic heterotetrameric complex composed of two molecules of XerC and two molecules of XerD.</text>
</comment>
<feature type="domain" description="Core-binding (CB)" evidence="11">
    <location>
        <begin position="6"/>
        <end position="99"/>
    </location>
</feature>
<evidence type="ECO:0000313" key="12">
    <source>
        <dbReference type="EMBL" id="ATQ44510.1"/>
    </source>
</evidence>
<evidence type="ECO:0000256" key="9">
    <source>
        <dbReference type="HAMAP-Rule" id="MF_01808"/>
    </source>
</evidence>
<comment type="subcellular location">
    <subcellularLocation>
        <location evidence="1 9">Cytoplasm</location>
    </subcellularLocation>
</comment>
<feature type="active site" evidence="9">
    <location>
        <position position="187"/>
    </location>
</feature>
<keyword evidence="7 9" id="KW-0233">DNA recombination</keyword>
<comment type="similarity">
    <text evidence="9">Belongs to the 'phage' integrase family. XerC subfamily.</text>
</comment>
<dbReference type="KEGG" id="cmb:CSW64_20030"/>
<evidence type="ECO:0000259" key="10">
    <source>
        <dbReference type="PROSITE" id="PS51898"/>
    </source>
</evidence>
<dbReference type="OrthoDB" id="9801717at2"/>
<proteinExistence type="inferred from homology"/>
<evidence type="ECO:0000256" key="2">
    <source>
        <dbReference type="ARBA" id="ARBA00022490"/>
    </source>
</evidence>
<dbReference type="HAMAP" id="MF_01808">
    <property type="entry name" value="Recomb_XerC_XerD"/>
    <property type="match status" value="1"/>
</dbReference>
<feature type="active site" evidence="9">
    <location>
        <position position="258"/>
    </location>
</feature>
<dbReference type="InterPro" id="IPR023009">
    <property type="entry name" value="Tyrosine_recombinase_XerC/XerD"/>
</dbReference>
<keyword evidence="3 9" id="KW-0132">Cell division</keyword>